<dbReference type="InterPro" id="IPR036411">
    <property type="entry name" value="TorD-like_sf"/>
</dbReference>
<dbReference type="InterPro" id="IPR050289">
    <property type="entry name" value="TorD/DmsD_chaperones"/>
</dbReference>
<accession>A0A1F2PB35</accession>
<dbReference type="Gene3D" id="1.10.3480.10">
    <property type="entry name" value="TorD-like"/>
    <property type="match status" value="1"/>
</dbReference>
<evidence type="ECO:0000313" key="3">
    <source>
        <dbReference type="Proteomes" id="UP000186940"/>
    </source>
</evidence>
<keyword evidence="1" id="KW-0143">Chaperone</keyword>
<dbReference type="PANTHER" id="PTHR34227:SF1">
    <property type="entry name" value="DIMETHYL SULFOXIDE REDUCTASE CHAPERONE-RELATED"/>
    <property type="match status" value="1"/>
</dbReference>
<sequence>MLAVLEIRRRMYWAISLFFSGEPPRALADAFMSRGMVFPHADPTRYPELAEGFAELEAFVSSYEDAETLHHAMVNDYQKLFPKDSKNGISRCESDWIDGESSSTLQAVERAYLCAGYEPSGNKVLFFKDDIAIESEFMHCLCKRSIEDRDNLEYYIEQEVSFLREHLLKWVPSFCDAIIELSDSDYFVAVAKITKGFIIMDLEIAEMILSGEIL</sequence>
<protein>
    <submittedName>
        <fullName evidence="2">Dehydrogenase</fullName>
    </submittedName>
</protein>
<gene>
    <name evidence="2" type="ORF">SCAL_000193</name>
</gene>
<dbReference type="InterPro" id="IPR020945">
    <property type="entry name" value="DMSO/NO3_reduct_chaperone"/>
</dbReference>
<dbReference type="Proteomes" id="UP000186940">
    <property type="component" value="Unassembled WGS sequence"/>
</dbReference>
<evidence type="ECO:0000256" key="1">
    <source>
        <dbReference type="ARBA" id="ARBA00023186"/>
    </source>
</evidence>
<dbReference type="STRING" id="1838285.SCAL_000193"/>
<organism evidence="2 3">
    <name type="scientific">Candidatus Syntropharchaeum caldarium</name>
    <dbReference type="NCBI Taxonomy" id="1838285"/>
    <lineage>
        <taxon>Archaea</taxon>
        <taxon>Methanobacteriati</taxon>
        <taxon>Methanobacteriota</taxon>
        <taxon>Stenosarchaea group</taxon>
        <taxon>Methanomicrobia</taxon>
        <taxon>Methanosarcinales</taxon>
        <taxon>ANME-2 cluster</taxon>
        <taxon>Candidatus Syntropharchaeum</taxon>
    </lineage>
</organism>
<dbReference type="Pfam" id="PF02613">
    <property type="entry name" value="Nitrate_red_del"/>
    <property type="match status" value="1"/>
</dbReference>
<keyword evidence="3" id="KW-1185">Reference proteome</keyword>
<evidence type="ECO:0000313" key="2">
    <source>
        <dbReference type="EMBL" id="OFV68517.1"/>
    </source>
</evidence>
<proteinExistence type="predicted"/>
<dbReference type="SUPFAM" id="SSF89155">
    <property type="entry name" value="TorD-like"/>
    <property type="match status" value="1"/>
</dbReference>
<dbReference type="PANTHER" id="PTHR34227">
    <property type="entry name" value="CHAPERONE PROTEIN YCDY"/>
    <property type="match status" value="1"/>
</dbReference>
<dbReference type="EMBL" id="LYOS01000001">
    <property type="protein sequence ID" value="OFV68517.1"/>
    <property type="molecule type" value="Genomic_DNA"/>
</dbReference>
<comment type="caution">
    <text evidence="2">The sequence shown here is derived from an EMBL/GenBank/DDBJ whole genome shotgun (WGS) entry which is preliminary data.</text>
</comment>
<dbReference type="AlphaFoldDB" id="A0A1F2PB35"/>
<reference evidence="2" key="1">
    <citation type="submission" date="2016-05" db="EMBL/GenBank/DDBJ databases">
        <title>Microbial consortia oxidize butane by reversing methanogenesis.</title>
        <authorList>
            <person name="Laso-Perez R."/>
            <person name="Richter M."/>
            <person name="Wegener G."/>
            <person name="Musat F."/>
        </authorList>
    </citation>
    <scope>NUCLEOTIDE SEQUENCE [LARGE SCALE GENOMIC DNA]</scope>
    <source>
        <strain evidence="2">BOX2</strain>
    </source>
</reference>
<name>A0A1F2PB35_9EURY</name>